<evidence type="ECO:0000256" key="10">
    <source>
        <dbReference type="ARBA" id="ARBA00022840"/>
    </source>
</evidence>
<dbReference type="PANTHER" id="PTHR11406:SF23">
    <property type="entry name" value="PHOSPHOGLYCERATE KINASE 1, CHLOROPLASTIC-RELATED"/>
    <property type="match status" value="1"/>
</dbReference>
<comment type="pathway">
    <text evidence="2 12">Carbohydrate degradation; glycolysis; pyruvate from D-glyceraldehyde 3-phosphate: step 2/5.</text>
</comment>
<dbReference type="FunFam" id="3.40.50.1260:FF:000006">
    <property type="entry name" value="Phosphoglycerate kinase"/>
    <property type="match status" value="1"/>
</dbReference>
<feature type="binding site" evidence="12">
    <location>
        <position position="151"/>
    </location>
    <ligand>
        <name>substrate</name>
    </ligand>
</feature>
<dbReference type="AlphaFoldDB" id="A0A9X1V6M6"/>
<dbReference type="InterPro" id="IPR015911">
    <property type="entry name" value="Phosphoglycerate_kinase_CS"/>
</dbReference>
<dbReference type="GO" id="GO:0005524">
    <property type="term" value="F:ATP binding"/>
    <property type="evidence" value="ECO:0007669"/>
    <property type="project" value="UniProtKB-KW"/>
</dbReference>
<evidence type="ECO:0000256" key="12">
    <source>
        <dbReference type="HAMAP-Rule" id="MF_00145"/>
    </source>
</evidence>
<evidence type="ECO:0000256" key="2">
    <source>
        <dbReference type="ARBA" id="ARBA00004838"/>
    </source>
</evidence>
<dbReference type="Pfam" id="PF00162">
    <property type="entry name" value="PGK"/>
    <property type="match status" value="1"/>
</dbReference>
<evidence type="ECO:0000256" key="4">
    <source>
        <dbReference type="ARBA" id="ARBA00011245"/>
    </source>
</evidence>
<dbReference type="GO" id="GO:0006096">
    <property type="term" value="P:glycolytic process"/>
    <property type="evidence" value="ECO:0007669"/>
    <property type="project" value="UniProtKB-UniRule"/>
</dbReference>
<evidence type="ECO:0000256" key="15">
    <source>
        <dbReference type="RuleBase" id="RU000532"/>
    </source>
</evidence>
<reference evidence="16" key="1">
    <citation type="submission" date="2022-03" db="EMBL/GenBank/DDBJ databases">
        <title>Draft Genome Sequence of Firmicute Strain S0AB, a Heterotrophic Iron/Sulfur-Oxidizing Extreme Acidophile.</title>
        <authorList>
            <person name="Vergara E."/>
            <person name="Pakostova E."/>
            <person name="Johnson D.B."/>
            <person name="Holmes D.S."/>
        </authorList>
    </citation>
    <scope>NUCLEOTIDE SEQUENCE</scope>
    <source>
        <strain evidence="16">S0AB</strain>
    </source>
</reference>
<organism evidence="16 17">
    <name type="scientific">Sulfoacidibacillus ferrooxidans</name>
    <dbReference type="NCBI Taxonomy" id="2005001"/>
    <lineage>
        <taxon>Bacteria</taxon>
        <taxon>Bacillati</taxon>
        <taxon>Bacillota</taxon>
        <taxon>Bacilli</taxon>
        <taxon>Bacillales</taxon>
        <taxon>Alicyclobacillaceae</taxon>
        <taxon>Sulfoacidibacillus</taxon>
    </lineage>
</organism>
<dbReference type="CDD" id="cd00318">
    <property type="entry name" value="Phosphoglycerate_kinase"/>
    <property type="match status" value="1"/>
</dbReference>
<comment type="subcellular location">
    <subcellularLocation>
        <location evidence="12">Cytoplasm</location>
    </subcellularLocation>
</comment>
<dbReference type="RefSeq" id="WP_241711854.1">
    <property type="nucleotide sequence ID" value="NZ_JALBUF010000001.1"/>
</dbReference>
<feature type="binding site" evidence="12 13">
    <location>
        <begin position="21"/>
        <end position="23"/>
    </location>
    <ligand>
        <name>substrate</name>
    </ligand>
</feature>
<dbReference type="PIRSF" id="PIRSF000724">
    <property type="entry name" value="Pgk"/>
    <property type="match status" value="1"/>
</dbReference>
<feature type="binding site" evidence="12 14">
    <location>
        <position position="201"/>
    </location>
    <ligand>
        <name>ATP</name>
        <dbReference type="ChEBI" id="CHEBI:30616"/>
    </ligand>
</feature>
<keyword evidence="11 12" id="KW-0324">Glycolysis</keyword>
<keyword evidence="17" id="KW-1185">Reference proteome</keyword>
<evidence type="ECO:0000256" key="7">
    <source>
        <dbReference type="ARBA" id="ARBA00022679"/>
    </source>
</evidence>
<comment type="similarity">
    <text evidence="3 12 15">Belongs to the phosphoglycerate kinase family.</text>
</comment>
<dbReference type="FunFam" id="3.40.50.1260:FF:000003">
    <property type="entry name" value="Phosphoglycerate kinase"/>
    <property type="match status" value="1"/>
</dbReference>
<dbReference type="InterPro" id="IPR036043">
    <property type="entry name" value="Phosphoglycerate_kinase_sf"/>
</dbReference>
<feature type="binding site" evidence="12">
    <location>
        <position position="36"/>
    </location>
    <ligand>
        <name>substrate</name>
    </ligand>
</feature>
<evidence type="ECO:0000256" key="11">
    <source>
        <dbReference type="ARBA" id="ARBA00023152"/>
    </source>
</evidence>
<evidence type="ECO:0000256" key="9">
    <source>
        <dbReference type="ARBA" id="ARBA00022777"/>
    </source>
</evidence>
<keyword evidence="8 12" id="KW-0547">Nucleotide-binding</keyword>
<feature type="binding site" evidence="12 14">
    <location>
        <begin position="349"/>
        <end position="352"/>
    </location>
    <ligand>
        <name>ATP</name>
        <dbReference type="ChEBI" id="CHEBI:30616"/>
    </ligand>
</feature>
<keyword evidence="12" id="KW-0963">Cytoplasm</keyword>
<evidence type="ECO:0000256" key="6">
    <source>
        <dbReference type="ARBA" id="ARBA00016471"/>
    </source>
</evidence>
<evidence type="ECO:0000256" key="14">
    <source>
        <dbReference type="PIRSR" id="PIRSR000724-2"/>
    </source>
</evidence>
<keyword evidence="9 12" id="KW-0418">Kinase</keyword>
<evidence type="ECO:0000256" key="3">
    <source>
        <dbReference type="ARBA" id="ARBA00008982"/>
    </source>
</evidence>
<dbReference type="EMBL" id="JALBUF010000001">
    <property type="protein sequence ID" value="MCI0182249.1"/>
    <property type="molecule type" value="Genomic_DNA"/>
</dbReference>
<evidence type="ECO:0000256" key="5">
    <source>
        <dbReference type="ARBA" id="ARBA00013061"/>
    </source>
</evidence>
<proteinExistence type="inferred from homology"/>
<dbReference type="PRINTS" id="PR00477">
    <property type="entry name" value="PHGLYCKINASE"/>
</dbReference>
<feature type="binding site" evidence="13">
    <location>
        <position position="151"/>
    </location>
    <ligand>
        <name>(2R)-3-phosphoglycerate</name>
        <dbReference type="ChEBI" id="CHEBI:58272"/>
    </ligand>
</feature>
<accession>A0A9X1V6M6</accession>
<evidence type="ECO:0000256" key="13">
    <source>
        <dbReference type="PIRSR" id="PIRSR000724-1"/>
    </source>
</evidence>
<gene>
    <name evidence="12 16" type="primary">pgk</name>
    <name evidence="16" type="ORF">MM817_00506</name>
</gene>
<feature type="binding site" evidence="12 13">
    <location>
        <begin position="59"/>
        <end position="62"/>
    </location>
    <ligand>
        <name>substrate</name>
    </ligand>
</feature>
<dbReference type="PANTHER" id="PTHR11406">
    <property type="entry name" value="PHOSPHOGLYCERATE KINASE"/>
    <property type="match status" value="1"/>
</dbReference>
<evidence type="ECO:0000256" key="1">
    <source>
        <dbReference type="ARBA" id="ARBA00000642"/>
    </source>
</evidence>
<dbReference type="SUPFAM" id="SSF53748">
    <property type="entry name" value="Phosphoglycerate kinase"/>
    <property type="match status" value="1"/>
</dbReference>
<dbReference type="HAMAP" id="MF_00145">
    <property type="entry name" value="Phosphoglyc_kinase"/>
    <property type="match status" value="1"/>
</dbReference>
<comment type="caution">
    <text evidence="12">Lacks conserved residue(s) required for the propagation of feature annotation.</text>
</comment>
<keyword evidence="10 12" id="KW-0067">ATP-binding</keyword>
<sequence>MEKKTIRDMDVRGKRVFVRVDFNVPLDGTTITDDTRIRAALPTIQELRAKGARIILASHLGRPKGKVDPALSLRPIGKRLEQLVGTPVIFSEESIGPVAQAHVEKLQPGDVLLLENVRFHPGEEKNDQDLAAAFASLADVYVNDAFGTAHRAHATTEGIAHLLPGVAGMLMERELKVMGEALTHPERPFTAIIGGAKVSDKIGVIEHLLAKVDRLLIGGGMANTFLAAKGYELGASLVETDRMDVARSLMEKAQQAGKELLLPVDLVLATAFAADAQARIGSVHDVQAHEMALDIGPETSRLYAQAVITSKTVIWNGPMGVFEMERFAAGTNTVAQAMAEVHGVTIIGGGDSVAAIEKAGLAERMTHISTGGGASLEFLEGKILPGVAVLQPMDGVSKA</sequence>
<dbReference type="InterPro" id="IPR001576">
    <property type="entry name" value="Phosphoglycerate_kinase"/>
</dbReference>
<comment type="caution">
    <text evidence="16">The sequence shown here is derived from an EMBL/GenBank/DDBJ whole genome shotgun (WGS) entry which is preliminary data.</text>
</comment>
<comment type="catalytic activity">
    <reaction evidence="1 12 15">
        <text>(2R)-3-phosphoglycerate + ATP = (2R)-3-phospho-glyceroyl phosphate + ADP</text>
        <dbReference type="Rhea" id="RHEA:14801"/>
        <dbReference type="ChEBI" id="CHEBI:30616"/>
        <dbReference type="ChEBI" id="CHEBI:57604"/>
        <dbReference type="ChEBI" id="CHEBI:58272"/>
        <dbReference type="ChEBI" id="CHEBI:456216"/>
        <dbReference type="EC" id="2.7.2.3"/>
    </reaction>
</comment>
<name>A0A9X1V6M6_9BACL</name>
<evidence type="ECO:0000313" key="17">
    <source>
        <dbReference type="Proteomes" id="UP001139263"/>
    </source>
</evidence>
<feature type="binding site" evidence="12 14">
    <location>
        <position position="323"/>
    </location>
    <ligand>
        <name>ATP</name>
        <dbReference type="ChEBI" id="CHEBI:30616"/>
    </ligand>
</feature>
<dbReference type="Proteomes" id="UP001139263">
    <property type="component" value="Unassembled WGS sequence"/>
</dbReference>
<evidence type="ECO:0000256" key="8">
    <source>
        <dbReference type="ARBA" id="ARBA00022741"/>
    </source>
</evidence>
<dbReference type="GO" id="GO:0004618">
    <property type="term" value="F:phosphoglycerate kinase activity"/>
    <property type="evidence" value="ECO:0007669"/>
    <property type="project" value="UniProtKB-UniRule"/>
</dbReference>
<dbReference type="EC" id="2.7.2.3" evidence="5 12"/>
<dbReference type="Gene3D" id="3.40.50.1260">
    <property type="entry name" value="Phosphoglycerate kinase, N-terminal domain"/>
    <property type="match status" value="2"/>
</dbReference>
<protein>
    <recommendedName>
        <fullName evidence="6 12">Phosphoglycerate kinase</fullName>
        <ecNumber evidence="5 12">2.7.2.3</ecNumber>
    </recommendedName>
</protein>
<evidence type="ECO:0000313" key="16">
    <source>
        <dbReference type="EMBL" id="MCI0182249.1"/>
    </source>
</evidence>
<feature type="binding site" evidence="13">
    <location>
        <position position="36"/>
    </location>
    <ligand>
        <name>(2R)-3-phosphoglycerate</name>
        <dbReference type="ChEBI" id="CHEBI:58272"/>
    </ligand>
</feature>
<dbReference type="InterPro" id="IPR015824">
    <property type="entry name" value="Phosphoglycerate_kinase_N"/>
</dbReference>
<feature type="binding site" evidence="13">
    <location>
        <position position="118"/>
    </location>
    <ligand>
        <name>(2R)-3-phosphoglycerate</name>
        <dbReference type="ChEBI" id="CHEBI:58272"/>
    </ligand>
</feature>
<feature type="binding site" evidence="12">
    <location>
        <position position="118"/>
    </location>
    <ligand>
        <name>substrate</name>
    </ligand>
</feature>
<dbReference type="GO" id="GO:0006094">
    <property type="term" value="P:gluconeogenesis"/>
    <property type="evidence" value="ECO:0007669"/>
    <property type="project" value="TreeGrafter"/>
</dbReference>
<comment type="subunit">
    <text evidence="4 12">Monomer.</text>
</comment>
<dbReference type="PROSITE" id="PS00111">
    <property type="entry name" value="PGLYCERATE_KINASE"/>
    <property type="match status" value="1"/>
</dbReference>
<dbReference type="GO" id="GO:0005829">
    <property type="term" value="C:cytosol"/>
    <property type="evidence" value="ECO:0007669"/>
    <property type="project" value="UniProtKB-ARBA"/>
</dbReference>
<keyword evidence="7 12" id="KW-0808">Transferase</keyword>
<dbReference type="GO" id="GO:0043531">
    <property type="term" value="F:ADP binding"/>
    <property type="evidence" value="ECO:0007669"/>
    <property type="project" value="TreeGrafter"/>
</dbReference>